<dbReference type="PROSITE" id="PS50181">
    <property type="entry name" value="FBOX"/>
    <property type="match status" value="1"/>
</dbReference>
<reference evidence="2" key="1">
    <citation type="submission" date="2022-10" db="EMBL/GenBank/DDBJ databases">
        <title>Tapping the CABI collections for fungal endophytes: first genome assemblies for Collariella, Neodidymelliopsis, Ascochyta clinopodiicola, Didymella pomorum, Didymosphaeria variabile, Neocosmospora piperis and Neocucurbitaria cava.</title>
        <authorList>
            <person name="Hill R."/>
        </authorList>
    </citation>
    <scope>NUCLEOTIDE SEQUENCE</scope>
    <source>
        <strain evidence="2">IMI 356815</strain>
    </source>
</reference>
<dbReference type="AlphaFoldDB" id="A0A9W8XKM7"/>
<evidence type="ECO:0000313" key="3">
    <source>
        <dbReference type="Proteomes" id="UP001140513"/>
    </source>
</evidence>
<keyword evidence="3" id="KW-1185">Reference proteome</keyword>
<dbReference type="RefSeq" id="XP_056071409.1">
    <property type="nucleotide sequence ID" value="XM_056214142.1"/>
</dbReference>
<comment type="caution">
    <text evidence="2">The sequence shown here is derived from an EMBL/GenBank/DDBJ whole genome shotgun (WGS) entry which is preliminary data.</text>
</comment>
<dbReference type="OrthoDB" id="4191831at2759"/>
<evidence type="ECO:0000313" key="2">
    <source>
        <dbReference type="EMBL" id="KAJ4353635.1"/>
    </source>
</evidence>
<accession>A0A9W8XKM7</accession>
<dbReference type="Proteomes" id="UP001140513">
    <property type="component" value="Unassembled WGS sequence"/>
</dbReference>
<organism evidence="2 3">
    <name type="scientific">Didymosphaeria variabile</name>
    <dbReference type="NCBI Taxonomy" id="1932322"/>
    <lineage>
        <taxon>Eukaryota</taxon>
        <taxon>Fungi</taxon>
        <taxon>Dikarya</taxon>
        <taxon>Ascomycota</taxon>
        <taxon>Pezizomycotina</taxon>
        <taxon>Dothideomycetes</taxon>
        <taxon>Pleosporomycetidae</taxon>
        <taxon>Pleosporales</taxon>
        <taxon>Massarineae</taxon>
        <taxon>Didymosphaeriaceae</taxon>
        <taxon>Didymosphaeria</taxon>
    </lineage>
</organism>
<feature type="domain" description="F-box" evidence="1">
    <location>
        <begin position="1"/>
        <end position="46"/>
    </location>
</feature>
<dbReference type="Pfam" id="PF00646">
    <property type="entry name" value="F-box"/>
    <property type="match status" value="1"/>
</dbReference>
<dbReference type="GeneID" id="80908895"/>
<dbReference type="InterPro" id="IPR001810">
    <property type="entry name" value="F-box_dom"/>
</dbReference>
<dbReference type="EMBL" id="JAPEUX010000004">
    <property type="protein sequence ID" value="KAJ4353635.1"/>
    <property type="molecule type" value="Genomic_DNA"/>
</dbReference>
<gene>
    <name evidence="2" type="ORF">N0V89_005365</name>
</gene>
<proteinExistence type="predicted"/>
<name>A0A9W8XKM7_9PLEO</name>
<sequence>MASFHDCPRELTDSILEQVSTCDLAALSLTSKKLRAVATPLLYSQIHFSINRNNPRPLIHLCRSIFKNPKLAIYIKSVRLRDGEPEIQRLFREHYHHQSRTPKASPPQPTDEDGLPNFVSFIAGSGLSYATLWIEKLRAGNLNAYVALLLSKLPNLITFRVGYAVVLADLSGLKDDAKPPETAGENQFLGKIFQSAAFDTSNHGISRFQHLQDVFYPGPIEANPGRNPDFSNPRDVMALLSLPSIHGLSGWCLNPSSFPFTWPGPAGPPNLSHLTSLSMSFVHVDFLAQIIEQTTNLKKLSWEWKYIAEVDPLNTDTIDLDRFVEAIKPCQDTLEDLTIDCINTIPWYDFERREINLRGNLHGLDQFANIKRFKAPFTLLLPDWDEYEPKESTRLEDSMPPNVEIVTITDEDWVPDYPYDSESEMAKLRSWVTETAATRTPKLVEICFYLTWASDYDRLEKYEDFHRVFEGSPLRHRIIRTRDEEPWKNV</sequence>
<evidence type="ECO:0000259" key="1">
    <source>
        <dbReference type="PROSITE" id="PS50181"/>
    </source>
</evidence>
<protein>
    <recommendedName>
        <fullName evidence="1">F-box domain-containing protein</fullName>
    </recommendedName>
</protein>